<evidence type="ECO:0000313" key="2">
    <source>
        <dbReference type="Proteomes" id="UP000257109"/>
    </source>
</evidence>
<organism evidence="1 2">
    <name type="scientific">Mucuna pruriens</name>
    <name type="common">Velvet bean</name>
    <name type="synonym">Dolichos pruriens</name>
    <dbReference type="NCBI Taxonomy" id="157652"/>
    <lineage>
        <taxon>Eukaryota</taxon>
        <taxon>Viridiplantae</taxon>
        <taxon>Streptophyta</taxon>
        <taxon>Embryophyta</taxon>
        <taxon>Tracheophyta</taxon>
        <taxon>Spermatophyta</taxon>
        <taxon>Magnoliopsida</taxon>
        <taxon>eudicotyledons</taxon>
        <taxon>Gunneridae</taxon>
        <taxon>Pentapetalae</taxon>
        <taxon>rosids</taxon>
        <taxon>fabids</taxon>
        <taxon>Fabales</taxon>
        <taxon>Fabaceae</taxon>
        <taxon>Papilionoideae</taxon>
        <taxon>50 kb inversion clade</taxon>
        <taxon>NPAAA clade</taxon>
        <taxon>indigoferoid/millettioid clade</taxon>
        <taxon>Phaseoleae</taxon>
        <taxon>Mucuna</taxon>
    </lineage>
</organism>
<accession>A0A371F7J1</accession>
<sequence>MLLTRKQDLARGLVSQKDTAKRQEQRGKWAPNYEGPYVIKHAFSGGALILTNGEGRDLKHPINADSVKLFYP</sequence>
<gene>
    <name evidence="1" type="ORF">CR513_46046</name>
</gene>
<name>A0A371F7J1_MUCPR</name>
<evidence type="ECO:0000313" key="1">
    <source>
        <dbReference type="EMBL" id="RDX74247.1"/>
    </source>
</evidence>
<dbReference type="OrthoDB" id="1637540at2759"/>
<dbReference type="AlphaFoldDB" id="A0A371F7J1"/>
<comment type="caution">
    <text evidence="1">The sequence shown here is derived from an EMBL/GenBank/DDBJ whole genome shotgun (WGS) entry which is preliminary data.</text>
</comment>
<dbReference type="Proteomes" id="UP000257109">
    <property type="component" value="Unassembled WGS sequence"/>
</dbReference>
<protein>
    <submittedName>
        <fullName evidence="1">Uncharacterized protein</fullName>
    </submittedName>
</protein>
<reference evidence="1" key="1">
    <citation type="submission" date="2018-05" db="EMBL/GenBank/DDBJ databases">
        <title>Draft genome of Mucuna pruriens seed.</title>
        <authorList>
            <person name="Nnadi N.E."/>
            <person name="Vos R."/>
            <person name="Hasami M.H."/>
            <person name="Devisetty U.K."/>
            <person name="Aguiy J.C."/>
        </authorList>
    </citation>
    <scope>NUCLEOTIDE SEQUENCE [LARGE SCALE GENOMIC DNA]</scope>
    <source>
        <strain evidence="1">JCA_2017</strain>
    </source>
</reference>
<keyword evidence="2" id="KW-1185">Reference proteome</keyword>
<proteinExistence type="predicted"/>
<feature type="non-terminal residue" evidence="1">
    <location>
        <position position="1"/>
    </location>
</feature>
<dbReference type="EMBL" id="QJKJ01010244">
    <property type="protein sequence ID" value="RDX74247.1"/>
    <property type="molecule type" value="Genomic_DNA"/>
</dbReference>